<keyword evidence="2" id="KW-1185">Reference proteome</keyword>
<sequence length="184" mass="21055">MKAKIVTILMAILCIGITGCKSQQYIPVEKSKVDSTSNNTEILIQRVQNLMNEIRVMEQRRDSVSARDSLSVRDSIVVHINEFGDIVSKERYRDRIQKSDRASSTESNRQTEIIRQYIDSLLTAQKSELMAMIEKSQQVPMPVERKLSKWEQLKQEVGGISIGILVVIVVIAVIWLIKKIRNQK</sequence>
<evidence type="ECO:0000313" key="2">
    <source>
        <dbReference type="Proteomes" id="UP000306319"/>
    </source>
</evidence>
<accession>A0AC61RKS1</accession>
<organism evidence="1 2">
    <name type="scientific">Lepagella muris</name>
    <dbReference type="NCBI Taxonomy" id="3032870"/>
    <lineage>
        <taxon>Bacteria</taxon>
        <taxon>Pseudomonadati</taxon>
        <taxon>Bacteroidota</taxon>
        <taxon>Bacteroidia</taxon>
        <taxon>Bacteroidales</taxon>
        <taxon>Muribaculaceae</taxon>
        <taxon>Lepagella</taxon>
    </lineage>
</organism>
<evidence type="ECO:0000313" key="1">
    <source>
        <dbReference type="EMBL" id="TGY80861.1"/>
    </source>
</evidence>
<comment type="caution">
    <text evidence="1">The sequence shown here is derived from an EMBL/GenBank/DDBJ whole genome shotgun (WGS) entry which is preliminary data.</text>
</comment>
<protein>
    <submittedName>
        <fullName evidence="1">Uncharacterized protein</fullName>
    </submittedName>
</protein>
<proteinExistence type="predicted"/>
<name>A0AC61RKS1_9BACT</name>
<dbReference type="EMBL" id="SRYB01000001">
    <property type="protein sequence ID" value="TGY80861.1"/>
    <property type="molecule type" value="Genomic_DNA"/>
</dbReference>
<reference evidence="1" key="1">
    <citation type="submission" date="2019-04" db="EMBL/GenBank/DDBJ databases">
        <title>Microbes associate with the intestines of laboratory mice.</title>
        <authorList>
            <person name="Navarre W."/>
            <person name="Wong E."/>
            <person name="Huang K."/>
            <person name="Tropini C."/>
            <person name="Ng K."/>
            <person name="Yu B."/>
        </authorList>
    </citation>
    <scope>NUCLEOTIDE SEQUENCE</scope>
    <source>
        <strain evidence="1">NM04_E33</strain>
    </source>
</reference>
<gene>
    <name evidence="1" type="ORF">E5331_00345</name>
</gene>
<dbReference type="Proteomes" id="UP000306319">
    <property type="component" value="Unassembled WGS sequence"/>
</dbReference>